<accession>A0ABX3CNA0</accession>
<evidence type="ECO:0000313" key="9">
    <source>
        <dbReference type="EMBL" id="OHX44769.1"/>
    </source>
</evidence>
<dbReference type="PROSITE" id="PS00136">
    <property type="entry name" value="SUBTILASE_ASP"/>
    <property type="match status" value="1"/>
</dbReference>
<comment type="caution">
    <text evidence="9">The sequence shown here is derived from an EMBL/GenBank/DDBJ whole genome shotgun (WGS) entry which is preliminary data.</text>
</comment>
<dbReference type="Gene3D" id="3.40.50.200">
    <property type="entry name" value="Peptidase S8/S53 domain"/>
    <property type="match status" value="1"/>
</dbReference>
<keyword evidence="3 5" id="KW-0378">Hydrolase</keyword>
<dbReference type="RefSeq" id="WP_071158697.1">
    <property type="nucleotide sequence ID" value="NZ_MBRJ01000040.1"/>
</dbReference>
<evidence type="ECO:0000259" key="7">
    <source>
        <dbReference type="Pfam" id="PF00082"/>
    </source>
</evidence>
<dbReference type="SUPFAM" id="SSF56024">
    <property type="entry name" value="Phospholipase D/nuclease"/>
    <property type="match status" value="1"/>
</dbReference>
<dbReference type="PRINTS" id="PR00723">
    <property type="entry name" value="SUBTILISIN"/>
</dbReference>
<evidence type="ECO:0000256" key="2">
    <source>
        <dbReference type="ARBA" id="ARBA00022670"/>
    </source>
</evidence>
<evidence type="ECO:0000256" key="6">
    <source>
        <dbReference type="RuleBase" id="RU003355"/>
    </source>
</evidence>
<comment type="similarity">
    <text evidence="1 5 6">Belongs to the peptidase S8 family.</text>
</comment>
<dbReference type="PANTHER" id="PTHR43806">
    <property type="entry name" value="PEPTIDASE S8"/>
    <property type="match status" value="1"/>
</dbReference>
<feature type="active site" description="Charge relay system" evidence="5">
    <location>
        <position position="123"/>
    </location>
</feature>
<dbReference type="InterPro" id="IPR000209">
    <property type="entry name" value="Peptidase_S8/S53_dom"/>
</dbReference>
<dbReference type="InterPro" id="IPR023827">
    <property type="entry name" value="Peptidase_S8_Asp-AS"/>
</dbReference>
<dbReference type="PROSITE" id="PS51892">
    <property type="entry name" value="SUBTILASE"/>
    <property type="match status" value="1"/>
</dbReference>
<proteinExistence type="inferred from homology"/>
<name>A0ABX3CNA0_9BACI</name>
<dbReference type="Proteomes" id="UP000180194">
    <property type="component" value="Unassembled WGS sequence"/>
</dbReference>
<dbReference type="SUPFAM" id="SSF52743">
    <property type="entry name" value="Subtilisin-like"/>
    <property type="match status" value="1"/>
</dbReference>
<keyword evidence="4 5" id="KW-0720">Serine protease</keyword>
<gene>
    <name evidence="9" type="ORF">BBV17_25020</name>
</gene>
<dbReference type="InterPro" id="IPR022398">
    <property type="entry name" value="Peptidase_S8_His-AS"/>
</dbReference>
<dbReference type="CDD" id="cd07487">
    <property type="entry name" value="Peptidases_S8_1"/>
    <property type="match status" value="1"/>
</dbReference>
<keyword evidence="2 5" id="KW-0645">Protease</keyword>
<dbReference type="PROSITE" id="PS00137">
    <property type="entry name" value="SUBTILASE_HIS"/>
    <property type="match status" value="1"/>
</dbReference>
<evidence type="ECO:0008006" key="11">
    <source>
        <dbReference type="Google" id="ProtNLM"/>
    </source>
</evidence>
<dbReference type="InterPro" id="IPR015500">
    <property type="entry name" value="Peptidase_S8_subtilisin-rel"/>
</dbReference>
<dbReference type="InterPro" id="IPR050131">
    <property type="entry name" value="Peptidase_S8_subtilisin-like"/>
</dbReference>
<organism evidence="9 10">
    <name type="scientific">Cytobacillus oceanisediminis</name>
    <dbReference type="NCBI Taxonomy" id="665099"/>
    <lineage>
        <taxon>Bacteria</taxon>
        <taxon>Bacillati</taxon>
        <taxon>Bacillota</taxon>
        <taxon>Bacilli</taxon>
        <taxon>Bacillales</taxon>
        <taxon>Bacillaceae</taxon>
        <taxon>Cytobacillus</taxon>
    </lineage>
</organism>
<dbReference type="InterPro" id="IPR036852">
    <property type="entry name" value="Peptidase_S8/S53_dom_sf"/>
</dbReference>
<dbReference type="Pfam" id="PF13091">
    <property type="entry name" value="PLDc_2"/>
    <property type="match status" value="1"/>
</dbReference>
<evidence type="ECO:0000259" key="8">
    <source>
        <dbReference type="Pfam" id="PF13091"/>
    </source>
</evidence>
<evidence type="ECO:0000256" key="5">
    <source>
        <dbReference type="PROSITE-ProRule" id="PRU01240"/>
    </source>
</evidence>
<dbReference type="Gene3D" id="3.30.870.10">
    <property type="entry name" value="Endonuclease Chain A"/>
    <property type="match status" value="1"/>
</dbReference>
<dbReference type="InterPro" id="IPR023828">
    <property type="entry name" value="Peptidase_S8_Ser-AS"/>
</dbReference>
<dbReference type="PANTHER" id="PTHR43806:SF65">
    <property type="entry name" value="SERINE PROTEASE APRX"/>
    <property type="match status" value="1"/>
</dbReference>
<dbReference type="InterPro" id="IPR025202">
    <property type="entry name" value="PLD-like_dom"/>
</dbReference>
<dbReference type="EMBL" id="MBRJ01000040">
    <property type="protein sequence ID" value="OHX44769.1"/>
    <property type="molecule type" value="Genomic_DNA"/>
</dbReference>
<evidence type="ECO:0000313" key="10">
    <source>
        <dbReference type="Proteomes" id="UP000180194"/>
    </source>
</evidence>
<dbReference type="Pfam" id="PF00082">
    <property type="entry name" value="Peptidase_S8"/>
    <property type="match status" value="1"/>
</dbReference>
<feature type="domain" description="Phospholipase D-like" evidence="8">
    <location>
        <begin position="441"/>
        <end position="561"/>
    </location>
</feature>
<reference evidence="9 10" key="1">
    <citation type="submission" date="2016-07" db="EMBL/GenBank/DDBJ databases">
        <title>Bacillus oceanisediminis whole genome.</title>
        <authorList>
            <person name="Pal Y."/>
            <person name="Verma A."/>
            <person name="Mual P."/>
            <person name="Srinivasan K."/>
        </authorList>
    </citation>
    <scope>NUCLEOTIDE SEQUENCE [LARGE SCALE GENOMIC DNA]</scope>
    <source>
        <strain evidence="9 10">Bhandara28</strain>
    </source>
</reference>
<evidence type="ECO:0000256" key="4">
    <source>
        <dbReference type="ARBA" id="ARBA00022825"/>
    </source>
</evidence>
<feature type="active site" description="Charge relay system" evidence="5">
    <location>
        <position position="158"/>
    </location>
</feature>
<sequence length="570" mass="62373">MHETMSKCDEFVIKALQEEDDLNKKVKLLVEVKTEESEDAKHFLVSCGCDVRKHFSAINTYLIETDLNSLTDLINSHSIVRISYDRDVWALLDVAVKAIGVQRDLDAQGTEHTGAGVTIGILDTGVYPHKDLVTPKNRIIAFKDFINGKEDPYDDNGHGTHVAGCALGNGTSSDGKYQGTAPQANLVAAKVLDSMGRGNASNIISAVQWMIDNKENYNIGIISLSLGSYPIKSYKEDPLCLILEKAWDLGITVLVAAGNSGPSKQTIGSPAVHPKLIAVGAIDDKDTIENTDDTVADFSSRGPTIEGIDKPDIVAPGTNIIALRAPNSYTDRLKPDYRIGEDYFTLSGTSMATPIAAGMAAMLLEQRNNLKPDEIKRLMMEGALKLNEDKYSYGKGLINYKQSLNLLDGNEEKPDNGKVPGEHSLVINWGSDIPKLLENEIIQLNKSIYIATPFITDVNLITLLCEASLNKVSVNIALDLLVKENVHIAQYLTNFGVNVFHLGKTSSPEMQGDTSFAIIDNKKVLLSSAAWRYLSYSGQREFVINIENNKVVSYFMELYQQLSGAIVDAV</sequence>
<evidence type="ECO:0000256" key="1">
    <source>
        <dbReference type="ARBA" id="ARBA00011073"/>
    </source>
</evidence>
<feature type="active site" description="Charge relay system" evidence="5">
    <location>
        <position position="350"/>
    </location>
</feature>
<keyword evidence="10" id="KW-1185">Reference proteome</keyword>
<evidence type="ECO:0000256" key="3">
    <source>
        <dbReference type="ARBA" id="ARBA00022801"/>
    </source>
</evidence>
<protein>
    <recommendedName>
        <fullName evidence="11">Serine protease AprX</fullName>
    </recommendedName>
</protein>
<dbReference type="PROSITE" id="PS00138">
    <property type="entry name" value="SUBTILASE_SER"/>
    <property type="match status" value="1"/>
</dbReference>
<feature type="domain" description="Peptidase S8/S53" evidence="7">
    <location>
        <begin position="114"/>
        <end position="396"/>
    </location>
</feature>